<evidence type="ECO:0000256" key="4">
    <source>
        <dbReference type="ARBA" id="ARBA00022519"/>
    </source>
</evidence>
<keyword evidence="6" id="KW-0547">Nucleotide-binding</keyword>
<dbReference type="InterPro" id="IPR003593">
    <property type="entry name" value="AAA+_ATPase"/>
</dbReference>
<keyword evidence="8 11" id="KW-1133">Transmembrane helix</keyword>
<dbReference type="InterPro" id="IPR011527">
    <property type="entry name" value="ABC1_TM_dom"/>
</dbReference>
<keyword evidence="7" id="KW-0067">ATP-binding</keyword>
<dbReference type="InterPro" id="IPR036640">
    <property type="entry name" value="ABC1_TM_sf"/>
</dbReference>
<evidence type="ECO:0000313" key="14">
    <source>
        <dbReference type="EMBL" id="NYF43618.1"/>
    </source>
</evidence>
<dbReference type="PANTHER" id="PTHR24221:SF654">
    <property type="entry name" value="ATP-BINDING CASSETTE SUB-FAMILY B MEMBER 6"/>
    <property type="match status" value="1"/>
</dbReference>
<comment type="subcellular location">
    <subcellularLocation>
        <location evidence="1">Cell inner membrane</location>
        <topology evidence="1">Multi-pass membrane protein</topology>
    </subcellularLocation>
</comment>
<evidence type="ECO:0000256" key="5">
    <source>
        <dbReference type="ARBA" id="ARBA00022692"/>
    </source>
</evidence>
<evidence type="ECO:0000256" key="1">
    <source>
        <dbReference type="ARBA" id="ARBA00004429"/>
    </source>
</evidence>
<dbReference type="GO" id="GO:0005886">
    <property type="term" value="C:plasma membrane"/>
    <property type="evidence" value="ECO:0007669"/>
    <property type="project" value="UniProtKB-SubCell"/>
</dbReference>
<feature type="domain" description="ABC transmembrane type-1" evidence="13">
    <location>
        <begin position="32"/>
        <end position="314"/>
    </location>
</feature>
<dbReference type="GO" id="GO:0045454">
    <property type="term" value="P:cell redox homeostasis"/>
    <property type="evidence" value="ECO:0007669"/>
    <property type="project" value="InterPro"/>
</dbReference>
<keyword evidence="15" id="KW-1185">Reference proteome</keyword>
<evidence type="ECO:0000256" key="11">
    <source>
        <dbReference type="SAM" id="Phobius"/>
    </source>
</evidence>
<comment type="caution">
    <text evidence="14">The sequence shown here is derived from an EMBL/GenBank/DDBJ whole genome shotgun (WGS) entry which is preliminary data.</text>
</comment>
<dbReference type="InterPro" id="IPR003439">
    <property type="entry name" value="ABC_transporter-like_ATP-bd"/>
</dbReference>
<organism evidence="14 15">
    <name type="scientific">Streptosporangium sandarakinum</name>
    <dbReference type="NCBI Taxonomy" id="1260955"/>
    <lineage>
        <taxon>Bacteria</taxon>
        <taxon>Bacillati</taxon>
        <taxon>Actinomycetota</taxon>
        <taxon>Actinomycetes</taxon>
        <taxon>Streptosporangiales</taxon>
        <taxon>Streptosporangiaceae</taxon>
        <taxon>Streptosporangium</taxon>
    </lineage>
</organism>
<dbReference type="SMART" id="SM00382">
    <property type="entry name" value="AAA"/>
    <property type="match status" value="1"/>
</dbReference>
<proteinExistence type="inferred from homology"/>
<evidence type="ECO:0000256" key="9">
    <source>
        <dbReference type="ARBA" id="ARBA00023136"/>
    </source>
</evidence>
<dbReference type="PROSITE" id="PS50929">
    <property type="entry name" value="ABC_TM1F"/>
    <property type="match status" value="1"/>
</dbReference>
<evidence type="ECO:0000259" key="12">
    <source>
        <dbReference type="PROSITE" id="PS50893"/>
    </source>
</evidence>
<dbReference type="Pfam" id="PF00664">
    <property type="entry name" value="ABC_membrane"/>
    <property type="match status" value="1"/>
</dbReference>
<feature type="transmembrane region" description="Helical" evidence="11">
    <location>
        <begin position="166"/>
        <end position="189"/>
    </location>
</feature>
<dbReference type="InterPro" id="IPR027417">
    <property type="entry name" value="P-loop_NTPase"/>
</dbReference>
<dbReference type="InterPro" id="IPR017871">
    <property type="entry name" value="ABC_transporter-like_CS"/>
</dbReference>
<dbReference type="AlphaFoldDB" id="A0A852V7T2"/>
<evidence type="ECO:0000256" key="8">
    <source>
        <dbReference type="ARBA" id="ARBA00022989"/>
    </source>
</evidence>
<evidence type="ECO:0000256" key="7">
    <source>
        <dbReference type="ARBA" id="ARBA00022840"/>
    </source>
</evidence>
<dbReference type="FunFam" id="3.40.50.300:FF:000221">
    <property type="entry name" value="Multidrug ABC transporter ATP-binding protein"/>
    <property type="match status" value="1"/>
</dbReference>
<keyword evidence="4" id="KW-0997">Cell inner membrane</keyword>
<evidence type="ECO:0000256" key="10">
    <source>
        <dbReference type="ARBA" id="ARBA00023455"/>
    </source>
</evidence>
<dbReference type="NCBIfam" id="TIGR02868">
    <property type="entry name" value="CydC"/>
    <property type="match status" value="1"/>
</dbReference>
<evidence type="ECO:0000256" key="6">
    <source>
        <dbReference type="ARBA" id="ARBA00022741"/>
    </source>
</evidence>
<protein>
    <submittedName>
        <fullName evidence="14">Thiol reductant ABC exporter CydC subunit</fullName>
    </submittedName>
</protein>
<dbReference type="EMBL" id="JACCCO010000003">
    <property type="protein sequence ID" value="NYF43618.1"/>
    <property type="molecule type" value="Genomic_DNA"/>
</dbReference>
<keyword evidence="9 11" id="KW-0472">Membrane</keyword>
<accession>A0A852V7T2</accession>
<dbReference type="Gene3D" id="1.20.1560.10">
    <property type="entry name" value="ABC transporter type 1, transmembrane domain"/>
    <property type="match status" value="1"/>
</dbReference>
<dbReference type="InterPro" id="IPR039421">
    <property type="entry name" value="Type_1_exporter"/>
</dbReference>
<keyword evidence="2" id="KW-0813">Transport</keyword>
<keyword evidence="5 11" id="KW-0812">Transmembrane</keyword>
<feature type="transmembrane region" description="Helical" evidence="11">
    <location>
        <begin position="30"/>
        <end position="56"/>
    </location>
</feature>
<dbReference type="RefSeq" id="WP_179827212.1">
    <property type="nucleotide sequence ID" value="NZ_JACCCO010000003.1"/>
</dbReference>
<dbReference type="PROSITE" id="PS00211">
    <property type="entry name" value="ABC_TRANSPORTER_1"/>
    <property type="match status" value="1"/>
</dbReference>
<evidence type="ECO:0000313" key="15">
    <source>
        <dbReference type="Proteomes" id="UP000576393"/>
    </source>
</evidence>
<comment type="similarity">
    <text evidence="10">Belongs to the ABC transporter superfamily. Siderophore-Fe(3+) uptake transporter (SIUT) (TC 3.A.1.21) family.</text>
</comment>
<dbReference type="Pfam" id="PF00005">
    <property type="entry name" value="ABC_tran"/>
    <property type="match status" value="1"/>
</dbReference>
<dbReference type="GO" id="GO:0034775">
    <property type="term" value="P:glutathione transmembrane transport"/>
    <property type="evidence" value="ECO:0007669"/>
    <property type="project" value="InterPro"/>
</dbReference>
<dbReference type="SUPFAM" id="SSF90123">
    <property type="entry name" value="ABC transporter transmembrane region"/>
    <property type="match status" value="1"/>
</dbReference>
<dbReference type="PROSITE" id="PS50893">
    <property type="entry name" value="ABC_TRANSPORTER_2"/>
    <property type="match status" value="1"/>
</dbReference>
<feature type="domain" description="ABC transporter" evidence="12">
    <location>
        <begin position="348"/>
        <end position="582"/>
    </location>
</feature>
<dbReference type="GO" id="GO:0016887">
    <property type="term" value="F:ATP hydrolysis activity"/>
    <property type="evidence" value="ECO:0007669"/>
    <property type="project" value="InterPro"/>
</dbReference>
<dbReference type="Gene3D" id="3.40.50.300">
    <property type="entry name" value="P-loop containing nucleotide triphosphate hydrolases"/>
    <property type="match status" value="1"/>
</dbReference>
<dbReference type="InterPro" id="IPR014223">
    <property type="entry name" value="ABC_CydC/D"/>
</dbReference>
<dbReference type="PANTHER" id="PTHR24221">
    <property type="entry name" value="ATP-BINDING CASSETTE SUB-FAMILY B"/>
    <property type="match status" value="1"/>
</dbReference>
<keyword evidence="3" id="KW-1003">Cell membrane</keyword>
<sequence>MTAATAVAPGRPGGSRFRPILALLGPHRPLLLTAIVSGVAHHLVVLASAGVGAWVVSRAITGAAPDDLRGGLIVLGLLLPFLALTPWLESHLAHMAAFRVLADVRGRVYAAFERLAPGYLLQRRSGDLGAAAISDVEQLELWFAHTLSPLISAVTVPVAALSALAVFHPALAAALAPALILLALLPAWLRKRAAAQGAKLRAELGEFNAEAVDTLQGLRELLTSGAGARQLDRLGEQNRRLLEAKLAHGRRSGLEHAATNAATTLGMLAVLVTAALLTSAGSLQPALFPVAVVLAATTFAPVIAVTDVARDLNLVIAAGDRIMTILNTPAPVTDRVTTPPSGPVEPHVRFEAVRFRYAPDLPEALAGGTFDIAPGETVALVGHSGAGKSTCASLLMRMWDVTAGTITIGGHDIRDFPQDDLRRLITLVPQDVYLFNIPLRDNIRLGRPEATDEEVETAARAAHAHTFIAGLPDGYGTLPGELGARLSGGQRQRIAIARALLKDAPILIMDEAVSNLDAESEQEVAAMTAARRDRTTLVIAHRLSTIRTADRIVVLDDGRVAEIGTHAELLVTRGAYTRLLATQLAG</sequence>
<feature type="transmembrane region" description="Helical" evidence="11">
    <location>
        <begin position="257"/>
        <end position="280"/>
    </location>
</feature>
<name>A0A852V7T2_9ACTN</name>
<dbReference type="Proteomes" id="UP000576393">
    <property type="component" value="Unassembled WGS sequence"/>
</dbReference>
<evidence type="ECO:0000256" key="3">
    <source>
        <dbReference type="ARBA" id="ARBA00022475"/>
    </source>
</evidence>
<gene>
    <name evidence="14" type="ORF">HDA43_005845</name>
</gene>
<feature type="transmembrane region" description="Helical" evidence="11">
    <location>
        <begin position="286"/>
        <end position="305"/>
    </location>
</feature>
<dbReference type="SUPFAM" id="SSF52540">
    <property type="entry name" value="P-loop containing nucleoside triphosphate hydrolases"/>
    <property type="match status" value="1"/>
</dbReference>
<dbReference type="GO" id="GO:0005524">
    <property type="term" value="F:ATP binding"/>
    <property type="evidence" value="ECO:0007669"/>
    <property type="project" value="UniProtKB-KW"/>
</dbReference>
<evidence type="ECO:0000256" key="2">
    <source>
        <dbReference type="ARBA" id="ARBA00022448"/>
    </source>
</evidence>
<reference evidence="14 15" key="1">
    <citation type="submission" date="2020-07" db="EMBL/GenBank/DDBJ databases">
        <title>Sequencing the genomes of 1000 actinobacteria strains.</title>
        <authorList>
            <person name="Klenk H.-P."/>
        </authorList>
    </citation>
    <scope>NUCLEOTIDE SEQUENCE [LARGE SCALE GENOMIC DNA]</scope>
    <source>
        <strain evidence="14 15">DSM 45763</strain>
    </source>
</reference>
<feature type="transmembrane region" description="Helical" evidence="11">
    <location>
        <begin position="68"/>
        <end position="88"/>
    </location>
</feature>
<dbReference type="GO" id="GO:0140359">
    <property type="term" value="F:ABC-type transporter activity"/>
    <property type="evidence" value="ECO:0007669"/>
    <property type="project" value="InterPro"/>
</dbReference>
<evidence type="ECO:0000259" key="13">
    <source>
        <dbReference type="PROSITE" id="PS50929"/>
    </source>
</evidence>